<comment type="caution">
    <text evidence="1">The sequence shown here is derived from an EMBL/GenBank/DDBJ whole genome shotgun (WGS) entry which is preliminary data.</text>
</comment>
<gene>
    <name evidence="1" type="ORF">SPSYN_01175</name>
</gene>
<reference evidence="1" key="1">
    <citation type="submission" date="2016-02" db="EMBL/GenBank/DDBJ databases">
        <title>Draft Genome Sequence of Sporotomaculum syntrophicum Strain FB, a Syntrophic Benzoate Degrader.</title>
        <authorList>
            <person name="Nobu M.K."/>
            <person name="Narihiro T."/>
            <person name="Qiu Y.-L."/>
            <person name="Ohashi A."/>
            <person name="Liu W.-T."/>
            <person name="Yuji S."/>
        </authorList>
    </citation>
    <scope>NUCLEOTIDE SEQUENCE</scope>
    <source>
        <strain evidence="1">FB</strain>
    </source>
</reference>
<accession>A0A9D2WPM3</accession>
<keyword evidence="2" id="KW-1185">Reference proteome</keyword>
<dbReference type="RefSeq" id="WP_161821562.1">
    <property type="nucleotide sequence ID" value="NZ_LSRS01000003.1"/>
</dbReference>
<organism evidence="1 2">
    <name type="scientific">Sporotomaculum syntrophicum</name>
    <dbReference type="NCBI Taxonomy" id="182264"/>
    <lineage>
        <taxon>Bacteria</taxon>
        <taxon>Bacillati</taxon>
        <taxon>Bacillota</taxon>
        <taxon>Clostridia</taxon>
        <taxon>Eubacteriales</taxon>
        <taxon>Desulfallaceae</taxon>
        <taxon>Sporotomaculum</taxon>
    </lineage>
</organism>
<proteinExistence type="predicted"/>
<dbReference type="EMBL" id="LSRS01000003">
    <property type="protein sequence ID" value="KAF1085039.1"/>
    <property type="molecule type" value="Genomic_DNA"/>
</dbReference>
<dbReference type="AlphaFoldDB" id="A0A9D2WPM3"/>
<dbReference type="Proteomes" id="UP000798488">
    <property type="component" value="Unassembled WGS sequence"/>
</dbReference>
<evidence type="ECO:0000313" key="2">
    <source>
        <dbReference type="Proteomes" id="UP000798488"/>
    </source>
</evidence>
<name>A0A9D2WPM3_9FIRM</name>
<sequence length="236" mass="26930">MKAWLSIGDKCLELSEINTNLIKDRPGWLRKISFEYLIDLDVTLLYINGIDADKLTELAYDSNWFSGNFIPFNKGQTPLDPMSKRIFLSTADIDLVSSMGLKSYLNKPLSNGLCPMIIQLKQAEIDSMTIDQAVSCKQVFEIFQDVKVPGDYNYFGNKKYSIYVEKYASLGIKLSGPINFDSLHEIKDIFRQMGWRKIASGSYSPWDSFDIDLDSIRLIEQISIPYLLGTDIVVKY</sequence>
<evidence type="ECO:0000313" key="1">
    <source>
        <dbReference type="EMBL" id="KAF1085039.1"/>
    </source>
</evidence>
<protein>
    <submittedName>
        <fullName evidence="1">Uncharacterized protein</fullName>
    </submittedName>
</protein>